<dbReference type="EMBL" id="CP049142">
    <property type="protein sequence ID" value="QIE91561.1"/>
    <property type="molecule type" value="Genomic_DNA"/>
</dbReference>
<geneLocation type="plasmid" evidence="4">
    <name>ppnihbp1_1</name>
</geneLocation>
<feature type="compositionally biased region" description="Basic residues" evidence="2">
    <location>
        <begin position="111"/>
        <end position="121"/>
    </location>
</feature>
<organism evidence="3 4">
    <name type="scientific">Pseudomonas nitroreducens</name>
    <dbReference type="NCBI Taxonomy" id="46680"/>
    <lineage>
        <taxon>Bacteria</taxon>
        <taxon>Pseudomonadati</taxon>
        <taxon>Pseudomonadota</taxon>
        <taxon>Gammaproteobacteria</taxon>
        <taxon>Pseudomonadales</taxon>
        <taxon>Pseudomonadaceae</taxon>
        <taxon>Pseudomonas</taxon>
    </lineage>
</organism>
<dbReference type="KEGG" id="pnt:G5B91_35100"/>
<evidence type="ECO:0000256" key="2">
    <source>
        <dbReference type="SAM" id="MobiDB-lite"/>
    </source>
</evidence>
<keyword evidence="3" id="KW-0614">Plasmid</keyword>
<sequence length="169" mass="18126">MADTRSTEIKVPTKEVRITGERTATLVGLAIQASRIDTSILAMKMAGPDTRRRANEASERWERAVAQFEAEMREVRIDLDLTRTAPRQAIRAAQKADAKEKVQQVAPAKSKPGKQKRKKKASPQAQGQIGAAKQPQPAAAAAQSKSQQKPAPAADKKPTPAAEPAAAEA</sequence>
<protein>
    <submittedName>
        <fullName evidence="3">Uncharacterized protein</fullName>
    </submittedName>
</protein>
<dbReference type="Proteomes" id="UP000501063">
    <property type="component" value="Plasmid pPniHBP1_1"/>
</dbReference>
<feature type="coiled-coil region" evidence="1">
    <location>
        <begin position="51"/>
        <end position="78"/>
    </location>
</feature>
<feature type="region of interest" description="Disordered" evidence="2">
    <location>
        <begin position="81"/>
        <end position="169"/>
    </location>
</feature>
<reference evidence="3 4" key="1">
    <citation type="submission" date="2020-02" db="EMBL/GenBank/DDBJ databases">
        <title>Integrative conjugative elements (ICEs) and plasmids drive adaptation of Pseudomonas nitroreducens strain HBP1 to wastewater environment.</title>
        <authorList>
            <person name="Sentchilo V."/>
            <person name="Carraro N."/>
            <person name="Bertelli C."/>
            <person name="van der Meer J.R."/>
        </authorList>
    </citation>
    <scope>NUCLEOTIDE SEQUENCE [LARGE SCALE GENOMIC DNA]</scope>
    <source>
        <strain evidence="3 4">HBP1</strain>
        <plasmid evidence="4">ppnihbp1_1</plasmid>
    </source>
</reference>
<evidence type="ECO:0000313" key="4">
    <source>
        <dbReference type="Proteomes" id="UP000501063"/>
    </source>
</evidence>
<evidence type="ECO:0000313" key="3">
    <source>
        <dbReference type="EMBL" id="QIE91561.1"/>
    </source>
</evidence>
<evidence type="ECO:0000256" key="1">
    <source>
        <dbReference type="SAM" id="Coils"/>
    </source>
</evidence>
<gene>
    <name evidence="3" type="ORF">G5B91_35100</name>
</gene>
<keyword evidence="1" id="KW-0175">Coiled coil</keyword>
<feature type="compositionally biased region" description="Low complexity" evidence="2">
    <location>
        <begin position="122"/>
        <end position="169"/>
    </location>
</feature>
<accession>A0A6G6JAR1</accession>
<dbReference type="AlphaFoldDB" id="A0A6G6JAR1"/>
<proteinExistence type="predicted"/>
<dbReference type="RefSeq" id="WP_024764881.1">
    <property type="nucleotide sequence ID" value="NZ_CP049142.1"/>
</dbReference>
<name>A0A6G6JAR1_PSENT</name>